<comment type="caution">
    <text evidence="2">The sequence shown here is derived from an EMBL/GenBank/DDBJ whole genome shotgun (WGS) entry which is preliminary data.</text>
</comment>
<protein>
    <recommendedName>
        <fullName evidence="4">Secretory lipase</fullName>
    </recommendedName>
</protein>
<dbReference type="Gene3D" id="3.40.50.1820">
    <property type="entry name" value="alpha/beta hydrolase"/>
    <property type="match status" value="1"/>
</dbReference>
<dbReference type="SUPFAM" id="SSF53474">
    <property type="entry name" value="alpha/beta-Hydrolases"/>
    <property type="match status" value="1"/>
</dbReference>
<feature type="chain" id="PRO_5046848283" description="Secretory lipase" evidence="1">
    <location>
        <begin position="28"/>
        <end position="412"/>
    </location>
</feature>
<dbReference type="InterPro" id="IPR029058">
    <property type="entry name" value="AB_hydrolase_fold"/>
</dbReference>
<accession>A0ABP8X0H8</accession>
<evidence type="ECO:0000256" key="1">
    <source>
        <dbReference type="SAM" id="SignalP"/>
    </source>
</evidence>
<sequence>MFFRRENRSTSRAFVALTSIVAVGLSAACSTAPVAVPPASNQEPESASRGAVLSVTQVADLNPAEVTAHLRQAEIDASAVRHGVTAYRVVYSTIDVGGEPTTASQLVAFPQTEESDLHVVSWLHGTTVYRRDVASMNDASTDRAAALLFASTGRAVSAPDYLGLGESPGTHPYGHPEATVSASLDALRSARELAGRHDRTFDEEVRISGFSQGGPATMLLGRALQEGIDPSFELGALAPIAGPFDLSQFEADAADDKITMASLYLAYFSIAWDRMYDLYDTPEKAFRAPYAAQVEELLNGDHKTQEIAGALPPRSEDLFTEKFLDSVRHPRGDLREKLRTMDTTCDWRPDVPVHIFHATGDQDVAFEHARHCQRQLVSNGAEQRLTDVGDVDHNGTVRAALLQVVREFSRGD</sequence>
<gene>
    <name evidence="2" type="ORF">GCM10023198_17400</name>
</gene>
<evidence type="ECO:0008006" key="4">
    <source>
        <dbReference type="Google" id="ProtNLM"/>
    </source>
</evidence>
<dbReference type="InterPro" id="IPR005152">
    <property type="entry name" value="Lipase_secreted"/>
</dbReference>
<proteinExistence type="predicted"/>
<organism evidence="2 3">
    <name type="scientific">Promicromonospora umidemergens</name>
    <dbReference type="NCBI Taxonomy" id="629679"/>
    <lineage>
        <taxon>Bacteria</taxon>
        <taxon>Bacillati</taxon>
        <taxon>Actinomycetota</taxon>
        <taxon>Actinomycetes</taxon>
        <taxon>Micrococcales</taxon>
        <taxon>Promicromonosporaceae</taxon>
        <taxon>Promicromonospora</taxon>
    </lineage>
</organism>
<evidence type="ECO:0000313" key="3">
    <source>
        <dbReference type="Proteomes" id="UP001500843"/>
    </source>
</evidence>
<dbReference type="PROSITE" id="PS51257">
    <property type="entry name" value="PROKAR_LIPOPROTEIN"/>
    <property type="match status" value="1"/>
</dbReference>
<dbReference type="EMBL" id="BAABHM010000009">
    <property type="protein sequence ID" value="GAA4697663.1"/>
    <property type="molecule type" value="Genomic_DNA"/>
</dbReference>
<evidence type="ECO:0000313" key="2">
    <source>
        <dbReference type="EMBL" id="GAA4697663.1"/>
    </source>
</evidence>
<keyword evidence="1" id="KW-0732">Signal</keyword>
<dbReference type="PANTHER" id="PTHR34853">
    <property type="match status" value="1"/>
</dbReference>
<dbReference type="Gene3D" id="1.10.260.160">
    <property type="match status" value="1"/>
</dbReference>
<name>A0ABP8X0H8_9MICO</name>
<feature type="signal peptide" evidence="1">
    <location>
        <begin position="1"/>
        <end position="27"/>
    </location>
</feature>
<dbReference type="PIRSF" id="PIRSF029171">
    <property type="entry name" value="Esterase_LipA"/>
    <property type="match status" value="1"/>
</dbReference>
<dbReference type="PANTHER" id="PTHR34853:SF1">
    <property type="entry name" value="LIPASE 5"/>
    <property type="match status" value="1"/>
</dbReference>
<keyword evidence="3" id="KW-1185">Reference proteome</keyword>
<reference evidence="3" key="1">
    <citation type="journal article" date="2019" name="Int. J. Syst. Evol. Microbiol.">
        <title>The Global Catalogue of Microorganisms (GCM) 10K type strain sequencing project: providing services to taxonomists for standard genome sequencing and annotation.</title>
        <authorList>
            <consortium name="The Broad Institute Genomics Platform"/>
            <consortium name="The Broad Institute Genome Sequencing Center for Infectious Disease"/>
            <person name="Wu L."/>
            <person name="Ma J."/>
        </authorList>
    </citation>
    <scope>NUCLEOTIDE SEQUENCE [LARGE SCALE GENOMIC DNA]</scope>
    <source>
        <strain evidence="3">JCM 17975</strain>
    </source>
</reference>
<dbReference type="Proteomes" id="UP001500843">
    <property type="component" value="Unassembled WGS sequence"/>
</dbReference>